<evidence type="ECO:0008006" key="2">
    <source>
        <dbReference type="Google" id="ProtNLM"/>
    </source>
</evidence>
<protein>
    <recommendedName>
        <fullName evidence="2">Tetratricopeptide repeat protein</fullName>
    </recommendedName>
</protein>
<gene>
    <name evidence="1" type="ORF">ENU66_08805</name>
</gene>
<comment type="caution">
    <text evidence="1">The sequence shown here is derived from an EMBL/GenBank/DDBJ whole genome shotgun (WGS) entry which is preliminary data.</text>
</comment>
<name>A0A7V3ZZD2_UNCW3</name>
<sequence length="822" mass="96158">MEICDYFLHFSFFDFLRQLAFLFTNGFKPHLLYIEFPLIGTTELLGSLAKDYPFSEREVFFILSNSSLLVLTPEPRSFLKHLRQKEIYKRLLKGKLNIVTLNLRKLEHYPASILRRLYEKAKQGRRYLHIPNVESYRKLAELISRGDEEIFVDLPEENPFLSMETLQIFTGSKMNFIKGDKANFLRLKDGAKIKTIKLISDNNSAIKIDTITVEDVQKTLQSYFITPNVNREILELLYYRSLKSFSKLFWLLNLLDSKNFFKWDENTGWALNEGSAFPYENYYSEKSQRLFESMSKEEKLITYLILSSSQPLDKTDILKLFPKVKTQTIEKVIGNLSNNRTVKVVKNKIYSSHPVIQFNPKLDLPEREVRKIHGNYAHLLHTKKMNGFPIALWEIARHFELSGDLRNAFKYYYEAINEEVKNKQYNKALQYAIKAKLLAKTKKQKSSIRETIVMLYTKIGEYDKALELIKSLEEVENTHGRDKKREIELLTELGETNIAAQKLESYLSTQKRITKDLLLLKFRIDYNADRLECTTELLIKKLELTNSPMNGKAKIFEALGDLEFYKNRIKKATEYYLKALKASNKIEDITLLKLKLAEMLLLGFKFRGALNHLENALWALNEVKNKHTKETILGEISKIYLFLLPPRSFETFTLRSIDDVLNTTPKTNYPFYFYSGLILIHSGLIDEGYNLAIKQIDFEKQRGNEFRANQMSLILTHSLVKYNELNKARELLEGIRTKSEYIFARKKILEKLLEMLQNNIDINVEEIKELVFTNALNALIFYEVTENIKKMEIDSIKSILLTKYDDLKKALSEFDLLSHQSV</sequence>
<reference evidence="1" key="1">
    <citation type="journal article" date="2020" name="mSystems">
        <title>Genome- and Community-Level Interaction Insights into Carbon Utilization and Element Cycling Functions of Hydrothermarchaeota in Hydrothermal Sediment.</title>
        <authorList>
            <person name="Zhou Z."/>
            <person name="Liu Y."/>
            <person name="Xu W."/>
            <person name="Pan J."/>
            <person name="Luo Z.H."/>
            <person name="Li M."/>
        </authorList>
    </citation>
    <scope>NUCLEOTIDE SEQUENCE [LARGE SCALE GENOMIC DNA]</scope>
    <source>
        <strain evidence="1">SpSt-69</strain>
    </source>
</reference>
<dbReference type="AlphaFoldDB" id="A0A7V3ZZD2"/>
<proteinExistence type="predicted"/>
<dbReference type="EMBL" id="DTDJ01000051">
    <property type="protein sequence ID" value="HGL18412.1"/>
    <property type="molecule type" value="Genomic_DNA"/>
</dbReference>
<dbReference type="InterPro" id="IPR011990">
    <property type="entry name" value="TPR-like_helical_dom_sf"/>
</dbReference>
<dbReference type="SUPFAM" id="SSF48452">
    <property type="entry name" value="TPR-like"/>
    <property type="match status" value="1"/>
</dbReference>
<accession>A0A7V3ZZD2</accession>
<organism evidence="1">
    <name type="scientific">candidate division WOR-3 bacterium</name>
    <dbReference type="NCBI Taxonomy" id="2052148"/>
    <lineage>
        <taxon>Bacteria</taxon>
        <taxon>Bacteria division WOR-3</taxon>
    </lineage>
</organism>
<evidence type="ECO:0000313" key="1">
    <source>
        <dbReference type="EMBL" id="HGL18412.1"/>
    </source>
</evidence>
<dbReference type="Gene3D" id="1.25.40.10">
    <property type="entry name" value="Tetratricopeptide repeat domain"/>
    <property type="match status" value="1"/>
</dbReference>